<evidence type="ECO:0000313" key="2">
    <source>
        <dbReference type="EMBL" id="QQZ46848.1"/>
    </source>
</evidence>
<keyword evidence="2" id="KW-0614">Plasmid</keyword>
<geneLocation type="plasmid" evidence="2">
    <name>pESBL3156-IncB/O/K/Z</name>
</geneLocation>
<accession>A0A7U1HRF2</accession>
<dbReference type="AlphaFoldDB" id="A0A7U1HRF2"/>
<feature type="region of interest" description="Disordered" evidence="1">
    <location>
        <begin position="1"/>
        <end position="43"/>
    </location>
</feature>
<evidence type="ECO:0000256" key="1">
    <source>
        <dbReference type="SAM" id="MobiDB-lite"/>
    </source>
</evidence>
<name>A0A7U1HRF2_ECOLX</name>
<dbReference type="EMBL" id="MW390523">
    <property type="protein sequence ID" value="QQZ46848.1"/>
    <property type="molecule type" value="Genomic_DNA"/>
</dbReference>
<protein>
    <submittedName>
        <fullName evidence="2">Uncharacterized protein</fullName>
    </submittedName>
</protein>
<proteinExistence type="predicted"/>
<reference evidence="2" key="1">
    <citation type="journal article" date="2021" name="Sci. Rep.">
        <title>Antibiotic resistance plasmid composition and architecture in Escherichia coli isolates from meat.</title>
        <authorList>
            <person name="Darphorn T.S."/>
            <person name="Bel K."/>
            <person name="Koenders-van Sint Anneland B.B."/>
            <person name="Brul S."/>
            <person name="Ter Kuile B.H."/>
        </authorList>
    </citation>
    <scope>NUCLEOTIDE SEQUENCE</scope>
    <source>
        <strain evidence="2">ESBL3156</strain>
    </source>
</reference>
<organism evidence="2">
    <name type="scientific">Escherichia coli</name>
    <dbReference type="NCBI Taxonomy" id="562"/>
    <lineage>
        <taxon>Bacteria</taxon>
        <taxon>Pseudomonadati</taxon>
        <taxon>Pseudomonadota</taxon>
        <taxon>Gammaproteobacteria</taxon>
        <taxon>Enterobacterales</taxon>
        <taxon>Enterobacteriaceae</taxon>
        <taxon>Escherichia</taxon>
    </lineage>
</organism>
<sequence>MDRQICTSHADARAPNLTVLEPQQKTSEIKKPHKRSTVPTPHN</sequence>